<dbReference type="InterPro" id="IPR003673">
    <property type="entry name" value="CoA-Trfase_fam_III"/>
</dbReference>
<dbReference type="SUPFAM" id="SSF89796">
    <property type="entry name" value="CoA-transferase family III (CaiB/BaiF)"/>
    <property type="match status" value="1"/>
</dbReference>
<reference evidence="2 3" key="1">
    <citation type="journal article" date="2019" name="Int. J. Syst. Evol. Microbiol.">
        <title>The Global Catalogue of Microorganisms (GCM) 10K type strain sequencing project: providing services to taxonomists for standard genome sequencing and annotation.</title>
        <authorList>
            <consortium name="The Broad Institute Genomics Platform"/>
            <consortium name="The Broad Institute Genome Sequencing Center for Infectious Disease"/>
            <person name="Wu L."/>
            <person name="Ma J."/>
        </authorList>
    </citation>
    <scope>NUCLEOTIDE SEQUENCE [LARGE SCALE GENOMIC DNA]</scope>
    <source>
        <strain evidence="2 3">JCM 15933</strain>
    </source>
</reference>
<dbReference type="Pfam" id="PF02515">
    <property type="entry name" value="CoA_transf_3"/>
    <property type="match status" value="1"/>
</dbReference>
<dbReference type="InterPro" id="IPR050509">
    <property type="entry name" value="CoA-transferase_III"/>
</dbReference>
<dbReference type="InterPro" id="IPR023606">
    <property type="entry name" value="CoA-Trfase_III_dom_1_sf"/>
</dbReference>
<organism evidence="2 3">
    <name type="scientific">Dactylosporangium maewongense</name>
    <dbReference type="NCBI Taxonomy" id="634393"/>
    <lineage>
        <taxon>Bacteria</taxon>
        <taxon>Bacillati</taxon>
        <taxon>Actinomycetota</taxon>
        <taxon>Actinomycetes</taxon>
        <taxon>Micromonosporales</taxon>
        <taxon>Micromonosporaceae</taxon>
        <taxon>Dactylosporangium</taxon>
    </lineage>
</organism>
<evidence type="ECO:0000256" key="1">
    <source>
        <dbReference type="SAM" id="MobiDB-lite"/>
    </source>
</evidence>
<dbReference type="RefSeq" id="WP_344502080.1">
    <property type="nucleotide sequence ID" value="NZ_BAAAQD010000004.1"/>
</dbReference>
<evidence type="ECO:0000313" key="2">
    <source>
        <dbReference type="EMBL" id="GAA1510640.1"/>
    </source>
</evidence>
<gene>
    <name evidence="2" type="ORF">GCM10009827_026030</name>
</gene>
<proteinExistence type="predicted"/>
<feature type="region of interest" description="Disordered" evidence="1">
    <location>
        <begin position="332"/>
        <end position="364"/>
    </location>
</feature>
<dbReference type="Proteomes" id="UP001501470">
    <property type="component" value="Unassembled WGS sequence"/>
</dbReference>
<dbReference type="EMBL" id="BAAAQD010000004">
    <property type="protein sequence ID" value="GAA1510640.1"/>
    <property type="molecule type" value="Genomic_DNA"/>
</dbReference>
<dbReference type="Gene3D" id="3.40.50.10540">
    <property type="entry name" value="Crotonobetainyl-coa:carnitine coa-transferase, domain 1"/>
    <property type="match status" value="1"/>
</dbReference>
<dbReference type="PANTHER" id="PTHR48228:SF5">
    <property type="entry name" value="ALPHA-METHYLACYL-COA RACEMASE"/>
    <property type="match status" value="1"/>
</dbReference>
<comment type="caution">
    <text evidence="2">The sequence shown here is derived from an EMBL/GenBank/DDBJ whole genome shotgun (WGS) entry which is preliminary data.</text>
</comment>
<keyword evidence="3" id="KW-1185">Reference proteome</keyword>
<name>A0ABN2A3J4_9ACTN</name>
<dbReference type="Gene3D" id="3.30.1540.10">
    <property type="entry name" value="formyl-coa transferase, domain 3"/>
    <property type="match status" value="1"/>
</dbReference>
<protein>
    <submittedName>
        <fullName evidence="2">CaiB/BaiF CoA-transferase family protein</fullName>
    </submittedName>
</protein>
<dbReference type="PANTHER" id="PTHR48228">
    <property type="entry name" value="SUCCINYL-COA--D-CITRAMALATE COA-TRANSFERASE"/>
    <property type="match status" value="1"/>
</dbReference>
<dbReference type="InterPro" id="IPR044855">
    <property type="entry name" value="CoA-Trfase_III_dom3_sf"/>
</dbReference>
<evidence type="ECO:0000313" key="3">
    <source>
        <dbReference type="Proteomes" id="UP001501470"/>
    </source>
</evidence>
<accession>A0ABN2A3J4</accession>
<sequence>MSSGPLAGVRVVELAGIGPGPFAVMLLADMGATVVRVDRTGGPNPDYTPNPVIERGRRSIAVDLKTDAGLAVLLDLVAAADVLVESYRPGVAERLGFGPDVCHARNPALVYGRLSAWGQSGPLAHVAGHDINYIAMSGALHSIGRAGEPPVPPLNLIGDFGGGAASLAFGIVCALWEARGSGRGQVVDANVLESTAGLMGLVHGLRAQGRWSVERASNLLDGGCPYYDVYTCADGRWIAFGAIEERFFRNALAVLGGADEELADAHKDRDRWPALRAFLTDAFRSRTRDEWARAFDGVDACVTPVLDLDEARLHPQSAARMSYVPIPDSEYHQPSVAPRFSRSSTPVPPRGSGPGADTRTVLTGLGYPPSKIDRLLADGAVAGR</sequence>